<reference evidence="2" key="1">
    <citation type="submission" date="2021-01" db="EMBL/GenBank/DDBJ databases">
        <authorList>
            <person name="Corre E."/>
            <person name="Pelletier E."/>
            <person name="Niang G."/>
            <person name="Scheremetjew M."/>
            <person name="Finn R."/>
            <person name="Kale V."/>
            <person name="Holt S."/>
            <person name="Cochrane G."/>
            <person name="Meng A."/>
            <person name="Brown T."/>
            <person name="Cohen L."/>
        </authorList>
    </citation>
    <scope>NUCLEOTIDE SEQUENCE</scope>
    <source>
        <strain evidence="2">CCMP1594</strain>
    </source>
</reference>
<evidence type="ECO:0000256" key="1">
    <source>
        <dbReference type="SAM" id="MobiDB-lite"/>
    </source>
</evidence>
<proteinExistence type="predicted"/>
<organism evidence="2">
    <name type="scientific">Eutreptiella gymnastica</name>
    <dbReference type="NCBI Taxonomy" id="73025"/>
    <lineage>
        <taxon>Eukaryota</taxon>
        <taxon>Discoba</taxon>
        <taxon>Euglenozoa</taxon>
        <taxon>Euglenida</taxon>
        <taxon>Spirocuta</taxon>
        <taxon>Euglenophyceae</taxon>
        <taxon>Eutreptiales</taxon>
        <taxon>Eutreptiaceae</taxon>
        <taxon>Eutreptiella</taxon>
    </lineage>
</organism>
<accession>A0A7S4LFE9</accession>
<feature type="region of interest" description="Disordered" evidence="1">
    <location>
        <begin position="104"/>
        <end position="126"/>
    </location>
</feature>
<evidence type="ECO:0000313" key="2">
    <source>
        <dbReference type="EMBL" id="CAE0825577.1"/>
    </source>
</evidence>
<dbReference type="EMBL" id="HBJA01106627">
    <property type="protein sequence ID" value="CAE0825577.1"/>
    <property type="molecule type" value="Transcribed_RNA"/>
</dbReference>
<gene>
    <name evidence="2" type="ORF">EGYM00163_LOCUS36829</name>
</gene>
<name>A0A7S4LFE9_9EUGL</name>
<dbReference type="AlphaFoldDB" id="A0A7S4LFE9"/>
<protein>
    <submittedName>
        <fullName evidence="2">Uncharacterized protein</fullName>
    </submittedName>
</protein>
<sequence>MRSLGSGAAWTSGRGSMEIGFHVPAHLHAEVADRDQAIQRDHSTGAGRLQQCSYNVQVHGTGAQTQRGPKRDPPEGVVFADVRVRPGGDKEGQEHRRQWEFQEWKGHAQSKRRQAKENRGHATWVW</sequence>